<dbReference type="GO" id="GO:0004930">
    <property type="term" value="F:G protein-coupled receptor activity"/>
    <property type="evidence" value="ECO:0007669"/>
    <property type="project" value="UniProtKB-KW"/>
</dbReference>
<evidence type="ECO:0000259" key="9">
    <source>
        <dbReference type="PROSITE" id="PS50262"/>
    </source>
</evidence>
<dbReference type="PANTHER" id="PTHR24243">
    <property type="entry name" value="G-PROTEIN COUPLED RECEPTOR"/>
    <property type="match status" value="1"/>
</dbReference>
<evidence type="ECO:0000256" key="7">
    <source>
        <dbReference type="ARBA" id="ARBA00023224"/>
    </source>
</evidence>
<dbReference type="Proteomes" id="UP000663854">
    <property type="component" value="Unassembled WGS sequence"/>
</dbReference>
<feature type="transmembrane region" description="Helical" evidence="8">
    <location>
        <begin position="71"/>
        <end position="89"/>
    </location>
</feature>
<name>A0A814GF30_9BILA</name>
<keyword evidence="4" id="KW-0297">G-protein coupled receptor</keyword>
<keyword evidence="7" id="KW-0807">Transducer</keyword>
<dbReference type="SUPFAM" id="SSF81321">
    <property type="entry name" value="Family A G protein-coupled receptor-like"/>
    <property type="match status" value="1"/>
</dbReference>
<evidence type="ECO:0000313" key="13">
    <source>
        <dbReference type="Proteomes" id="UP000663870"/>
    </source>
</evidence>
<feature type="transmembrane region" description="Helical" evidence="8">
    <location>
        <begin position="157"/>
        <end position="180"/>
    </location>
</feature>
<dbReference type="InterPro" id="IPR017452">
    <property type="entry name" value="GPCR_Rhodpsn_7TM"/>
</dbReference>
<sequence>MLITGLVPRIIIGLTGNTSLMNSLVLCKIRTMLQPASATFSMSCVCFAAFDRYLFSCLDLRRQRWITLQQTRLIIIITVILCLVIFSPYPVFYTTPTSSSCLIVNSIFIYIQPFLSLIFYNLAPVIILSIICTLTWRNLGQQMVFYLRGHNRCYDQITRLIIAQIIVILITTFPMVIWLIYKIATQNLFKSSFRLAQEAIINTVFLLPAFCPYAIMFYVYLFVSPVFRRNVKCLLLGKHRISPENRT</sequence>
<dbReference type="GO" id="GO:0016020">
    <property type="term" value="C:membrane"/>
    <property type="evidence" value="ECO:0007669"/>
    <property type="project" value="UniProtKB-SubCell"/>
</dbReference>
<dbReference type="AlphaFoldDB" id="A0A814GF30"/>
<organism evidence="10 12">
    <name type="scientific">Rotaria sordida</name>
    <dbReference type="NCBI Taxonomy" id="392033"/>
    <lineage>
        <taxon>Eukaryota</taxon>
        <taxon>Metazoa</taxon>
        <taxon>Spiralia</taxon>
        <taxon>Gnathifera</taxon>
        <taxon>Rotifera</taxon>
        <taxon>Eurotatoria</taxon>
        <taxon>Bdelloidea</taxon>
        <taxon>Philodinida</taxon>
        <taxon>Philodinidae</taxon>
        <taxon>Rotaria</taxon>
    </lineage>
</organism>
<keyword evidence="6" id="KW-0675">Receptor</keyword>
<dbReference type="Gene3D" id="1.20.1070.10">
    <property type="entry name" value="Rhodopsin 7-helix transmembrane proteins"/>
    <property type="match status" value="1"/>
</dbReference>
<protein>
    <recommendedName>
        <fullName evidence="9">G-protein coupled receptors family 1 profile domain-containing protein</fullName>
    </recommendedName>
</protein>
<keyword evidence="2 8" id="KW-0812">Transmembrane</keyword>
<feature type="transmembrane region" description="Helical" evidence="8">
    <location>
        <begin position="200"/>
        <end position="223"/>
    </location>
</feature>
<dbReference type="PROSITE" id="PS50262">
    <property type="entry name" value="G_PROTEIN_RECEP_F1_2"/>
    <property type="match status" value="1"/>
</dbReference>
<evidence type="ECO:0000256" key="3">
    <source>
        <dbReference type="ARBA" id="ARBA00022989"/>
    </source>
</evidence>
<evidence type="ECO:0000313" key="11">
    <source>
        <dbReference type="EMBL" id="CAF1303396.1"/>
    </source>
</evidence>
<reference evidence="10" key="1">
    <citation type="submission" date="2021-02" db="EMBL/GenBank/DDBJ databases">
        <authorList>
            <person name="Nowell W R."/>
        </authorList>
    </citation>
    <scope>NUCLEOTIDE SEQUENCE</scope>
</reference>
<evidence type="ECO:0000256" key="8">
    <source>
        <dbReference type="SAM" id="Phobius"/>
    </source>
</evidence>
<feature type="transmembrane region" description="Helical" evidence="8">
    <location>
        <begin position="109"/>
        <end position="136"/>
    </location>
</feature>
<evidence type="ECO:0000313" key="10">
    <source>
        <dbReference type="EMBL" id="CAF0995467.1"/>
    </source>
</evidence>
<evidence type="ECO:0000313" key="12">
    <source>
        <dbReference type="Proteomes" id="UP000663854"/>
    </source>
</evidence>
<keyword evidence="13" id="KW-1185">Reference proteome</keyword>
<dbReference type="PANTHER" id="PTHR24243:SF208">
    <property type="entry name" value="PYROKININ-1 RECEPTOR"/>
    <property type="match status" value="1"/>
</dbReference>
<dbReference type="Proteomes" id="UP000663870">
    <property type="component" value="Unassembled WGS sequence"/>
</dbReference>
<accession>A0A814GF30</accession>
<evidence type="ECO:0000256" key="1">
    <source>
        <dbReference type="ARBA" id="ARBA00004141"/>
    </source>
</evidence>
<dbReference type="EMBL" id="CAJNOL010001167">
    <property type="protein sequence ID" value="CAF1303396.1"/>
    <property type="molecule type" value="Genomic_DNA"/>
</dbReference>
<evidence type="ECO:0000256" key="6">
    <source>
        <dbReference type="ARBA" id="ARBA00023170"/>
    </source>
</evidence>
<evidence type="ECO:0000256" key="5">
    <source>
        <dbReference type="ARBA" id="ARBA00023136"/>
    </source>
</evidence>
<evidence type="ECO:0000256" key="4">
    <source>
        <dbReference type="ARBA" id="ARBA00023040"/>
    </source>
</evidence>
<evidence type="ECO:0000256" key="2">
    <source>
        <dbReference type="ARBA" id="ARBA00022692"/>
    </source>
</evidence>
<comment type="subcellular location">
    <subcellularLocation>
        <location evidence="1">Membrane</location>
        <topology evidence="1">Multi-pass membrane protein</topology>
    </subcellularLocation>
</comment>
<comment type="caution">
    <text evidence="10">The sequence shown here is derived from an EMBL/GenBank/DDBJ whole genome shotgun (WGS) entry which is preliminary data.</text>
</comment>
<keyword evidence="3 8" id="KW-1133">Transmembrane helix</keyword>
<feature type="domain" description="G-protein coupled receptors family 1 profile" evidence="9">
    <location>
        <begin position="1"/>
        <end position="220"/>
    </location>
</feature>
<proteinExistence type="predicted"/>
<dbReference type="EMBL" id="CAJNOH010000313">
    <property type="protein sequence ID" value="CAF0995467.1"/>
    <property type="molecule type" value="Genomic_DNA"/>
</dbReference>
<keyword evidence="5 8" id="KW-0472">Membrane</keyword>
<gene>
    <name evidence="11" type="ORF">JXQ802_LOCUS29628</name>
    <name evidence="10" type="ORF">PYM288_LOCUS14341</name>
</gene>